<dbReference type="NCBIfam" id="TIGR00516">
    <property type="entry name" value="acpS"/>
    <property type="match status" value="1"/>
</dbReference>
<keyword evidence="2 8" id="KW-0808">Transferase</keyword>
<dbReference type="GO" id="GO:0005737">
    <property type="term" value="C:cytoplasm"/>
    <property type="evidence" value="ECO:0007669"/>
    <property type="project" value="UniProtKB-SubCell"/>
</dbReference>
<evidence type="ECO:0000256" key="8">
    <source>
        <dbReference type="HAMAP-Rule" id="MF_00101"/>
    </source>
</evidence>
<dbReference type="Proteomes" id="UP000516046">
    <property type="component" value="Chromosome"/>
</dbReference>
<name>A0A7G9WE30_9FIRM</name>
<dbReference type="NCBIfam" id="TIGR00556">
    <property type="entry name" value="pantethn_trn"/>
    <property type="match status" value="1"/>
</dbReference>
<evidence type="ECO:0000256" key="7">
    <source>
        <dbReference type="ARBA" id="ARBA00023160"/>
    </source>
</evidence>
<dbReference type="GO" id="GO:0000287">
    <property type="term" value="F:magnesium ion binding"/>
    <property type="evidence" value="ECO:0007669"/>
    <property type="project" value="UniProtKB-UniRule"/>
</dbReference>
<evidence type="ECO:0000259" key="9">
    <source>
        <dbReference type="Pfam" id="PF01648"/>
    </source>
</evidence>
<accession>A0A7G9WE30</accession>
<dbReference type="HAMAP" id="MF_00101">
    <property type="entry name" value="AcpS"/>
    <property type="match status" value="1"/>
</dbReference>
<dbReference type="InterPro" id="IPR002582">
    <property type="entry name" value="ACPS"/>
</dbReference>
<comment type="similarity">
    <text evidence="8">Belongs to the P-Pant transferase superfamily. AcpS family.</text>
</comment>
<protein>
    <recommendedName>
        <fullName evidence="8">Holo-[acyl-carrier-protein] synthase</fullName>
        <shortName evidence="8">Holo-ACP synthase</shortName>
        <ecNumber evidence="8">2.7.8.7</ecNumber>
    </recommendedName>
    <alternativeName>
        <fullName evidence="8">4'-phosphopantetheinyl transferase AcpS</fullName>
    </alternativeName>
</protein>
<dbReference type="SUPFAM" id="SSF56214">
    <property type="entry name" value="4'-phosphopantetheinyl transferase"/>
    <property type="match status" value="1"/>
</dbReference>
<feature type="binding site" evidence="8">
    <location>
        <position position="54"/>
    </location>
    <ligand>
        <name>Mg(2+)</name>
        <dbReference type="ChEBI" id="CHEBI:18420"/>
    </ligand>
</feature>
<dbReference type="EMBL" id="CP060696">
    <property type="protein sequence ID" value="QNO16942.1"/>
    <property type="molecule type" value="Genomic_DNA"/>
</dbReference>
<dbReference type="RefSeq" id="WP_212506009.1">
    <property type="nucleotide sequence ID" value="NZ_CP060696.1"/>
</dbReference>
<gene>
    <name evidence="8 10" type="primary">acpS</name>
    <name evidence="10" type="ORF">H6X83_08165</name>
</gene>
<evidence type="ECO:0000256" key="5">
    <source>
        <dbReference type="ARBA" id="ARBA00022842"/>
    </source>
</evidence>
<dbReference type="EC" id="2.7.8.7" evidence="8"/>
<evidence type="ECO:0000256" key="4">
    <source>
        <dbReference type="ARBA" id="ARBA00022832"/>
    </source>
</evidence>
<feature type="domain" description="4'-phosphopantetheinyl transferase" evidence="9">
    <location>
        <begin position="3"/>
        <end position="94"/>
    </location>
</feature>
<dbReference type="Gene3D" id="3.90.470.20">
    <property type="entry name" value="4'-phosphopantetheinyl transferase domain"/>
    <property type="match status" value="1"/>
</dbReference>
<comment type="cofactor">
    <cofactor evidence="8">
        <name>Mg(2+)</name>
        <dbReference type="ChEBI" id="CHEBI:18420"/>
    </cofactor>
</comment>
<keyword evidence="8" id="KW-0963">Cytoplasm</keyword>
<organism evidence="10 11">
    <name type="scientific">Caproicibacterium amylolyticum</name>
    <dbReference type="NCBI Taxonomy" id="2766537"/>
    <lineage>
        <taxon>Bacteria</taxon>
        <taxon>Bacillati</taxon>
        <taxon>Bacillota</taxon>
        <taxon>Clostridia</taxon>
        <taxon>Eubacteriales</taxon>
        <taxon>Oscillospiraceae</taxon>
        <taxon>Caproicibacterium</taxon>
    </lineage>
</organism>
<keyword evidence="3 8" id="KW-0479">Metal-binding</keyword>
<dbReference type="GO" id="GO:0008897">
    <property type="term" value="F:holo-[acyl-carrier-protein] synthase activity"/>
    <property type="evidence" value="ECO:0007669"/>
    <property type="project" value="UniProtKB-UniRule"/>
</dbReference>
<evidence type="ECO:0000256" key="2">
    <source>
        <dbReference type="ARBA" id="ARBA00022679"/>
    </source>
</evidence>
<evidence type="ECO:0000313" key="11">
    <source>
        <dbReference type="Proteomes" id="UP000516046"/>
    </source>
</evidence>
<feature type="binding site" evidence="8">
    <location>
        <position position="7"/>
    </location>
    <ligand>
        <name>Mg(2+)</name>
        <dbReference type="ChEBI" id="CHEBI:18420"/>
    </ligand>
</feature>
<keyword evidence="6 8" id="KW-0443">Lipid metabolism</keyword>
<dbReference type="AlphaFoldDB" id="A0A7G9WE30"/>
<keyword evidence="5 8" id="KW-0460">Magnesium</keyword>
<reference evidence="10 11" key="1">
    <citation type="submission" date="2020-08" db="EMBL/GenBank/DDBJ databases">
        <authorList>
            <person name="Ren C."/>
            <person name="Gu Y."/>
            <person name="Xu Y."/>
        </authorList>
    </citation>
    <scope>NUCLEOTIDE SEQUENCE [LARGE SCALE GENOMIC DNA]</scope>
    <source>
        <strain evidence="10 11">LBM18003</strain>
    </source>
</reference>
<keyword evidence="4 8" id="KW-0276">Fatty acid metabolism</keyword>
<keyword evidence="1 8" id="KW-0444">Lipid biosynthesis</keyword>
<comment type="function">
    <text evidence="8">Transfers the 4'-phosphopantetheine moiety from coenzyme A to a Ser of acyl-carrier-protein.</text>
</comment>
<evidence type="ECO:0000256" key="3">
    <source>
        <dbReference type="ARBA" id="ARBA00022723"/>
    </source>
</evidence>
<proteinExistence type="inferred from homology"/>
<evidence type="ECO:0000256" key="1">
    <source>
        <dbReference type="ARBA" id="ARBA00022516"/>
    </source>
</evidence>
<dbReference type="KEGG" id="caml:H6X83_08165"/>
<evidence type="ECO:0000256" key="6">
    <source>
        <dbReference type="ARBA" id="ARBA00023098"/>
    </source>
</evidence>
<comment type="catalytic activity">
    <reaction evidence="8">
        <text>apo-[ACP] + CoA = holo-[ACP] + adenosine 3',5'-bisphosphate + H(+)</text>
        <dbReference type="Rhea" id="RHEA:12068"/>
        <dbReference type="Rhea" id="RHEA-COMP:9685"/>
        <dbReference type="Rhea" id="RHEA-COMP:9690"/>
        <dbReference type="ChEBI" id="CHEBI:15378"/>
        <dbReference type="ChEBI" id="CHEBI:29999"/>
        <dbReference type="ChEBI" id="CHEBI:57287"/>
        <dbReference type="ChEBI" id="CHEBI:58343"/>
        <dbReference type="ChEBI" id="CHEBI:64479"/>
        <dbReference type="EC" id="2.7.8.7"/>
    </reaction>
</comment>
<sequence length="121" mass="12987">MLAVGIDLCEIDRIQRSMRNPRFCREILGEQEFAQLQGRGFPAQSVAASFSAKEAFAKAMGTGLCGFSLREVELLRQRNGAPYLHLTGRAAALAAGWEFSVSISHTGSTAAAVVAGERKEA</sequence>
<dbReference type="InterPro" id="IPR004568">
    <property type="entry name" value="Ppantetheine-prot_Trfase_dom"/>
</dbReference>
<keyword evidence="7 8" id="KW-0275">Fatty acid biosynthesis</keyword>
<dbReference type="InterPro" id="IPR037143">
    <property type="entry name" value="4-PPantetheinyl_Trfase_dom_sf"/>
</dbReference>
<comment type="subcellular location">
    <subcellularLocation>
        <location evidence="8">Cytoplasm</location>
    </subcellularLocation>
</comment>
<dbReference type="GO" id="GO:0006633">
    <property type="term" value="P:fatty acid biosynthetic process"/>
    <property type="evidence" value="ECO:0007669"/>
    <property type="project" value="UniProtKB-UniRule"/>
</dbReference>
<dbReference type="Pfam" id="PF01648">
    <property type="entry name" value="ACPS"/>
    <property type="match status" value="1"/>
</dbReference>
<evidence type="ECO:0000313" key="10">
    <source>
        <dbReference type="EMBL" id="QNO16942.1"/>
    </source>
</evidence>
<dbReference type="InterPro" id="IPR008278">
    <property type="entry name" value="4-PPantetheinyl_Trfase_dom"/>
</dbReference>
<keyword evidence="11" id="KW-1185">Reference proteome</keyword>